<dbReference type="Pfam" id="PF01095">
    <property type="entry name" value="Pectinesterase"/>
    <property type="match status" value="3"/>
</dbReference>
<accession>A0ABQ8ING0</accession>
<feature type="chain" id="PRO_5046379496" description="pectinesterase" evidence="6">
    <location>
        <begin position="25"/>
        <end position="479"/>
    </location>
</feature>
<keyword evidence="6" id="KW-0732">Signal</keyword>
<dbReference type="Proteomes" id="UP000827721">
    <property type="component" value="Unassembled WGS sequence"/>
</dbReference>
<organism evidence="8 9">
    <name type="scientific">Xanthoceras sorbifolium</name>
    <dbReference type="NCBI Taxonomy" id="99658"/>
    <lineage>
        <taxon>Eukaryota</taxon>
        <taxon>Viridiplantae</taxon>
        <taxon>Streptophyta</taxon>
        <taxon>Embryophyta</taxon>
        <taxon>Tracheophyta</taxon>
        <taxon>Spermatophyta</taxon>
        <taxon>Magnoliopsida</taxon>
        <taxon>eudicotyledons</taxon>
        <taxon>Gunneridae</taxon>
        <taxon>Pentapetalae</taxon>
        <taxon>rosids</taxon>
        <taxon>malvids</taxon>
        <taxon>Sapindales</taxon>
        <taxon>Sapindaceae</taxon>
        <taxon>Xanthoceroideae</taxon>
        <taxon>Xanthoceras</taxon>
    </lineage>
</organism>
<comment type="similarity">
    <text evidence="2">Belongs to the pectinesterase family.</text>
</comment>
<feature type="domain" description="Pectinesterase catalytic" evidence="7">
    <location>
        <begin position="384"/>
        <end position="474"/>
    </location>
</feature>
<feature type="signal peptide" evidence="6">
    <location>
        <begin position="1"/>
        <end position="24"/>
    </location>
</feature>
<dbReference type="SUPFAM" id="SSF51126">
    <property type="entry name" value="Pectin lyase-like"/>
    <property type="match status" value="2"/>
</dbReference>
<dbReference type="PANTHER" id="PTHR31321">
    <property type="entry name" value="ACYL-COA THIOESTER HYDROLASE YBHC-RELATED"/>
    <property type="match status" value="1"/>
</dbReference>
<reference evidence="8 9" key="1">
    <citation type="submission" date="2021-02" db="EMBL/GenBank/DDBJ databases">
        <title>Plant Genome Project.</title>
        <authorList>
            <person name="Zhang R.-G."/>
        </authorList>
    </citation>
    <scope>NUCLEOTIDE SEQUENCE [LARGE SCALE GENOMIC DNA]</scope>
    <source>
        <tissue evidence="8">Leaves</tissue>
    </source>
</reference>
<keyword evidence="5" id="KW-0063">Aspartyl esterase</keyword>
<dbReference type="InterPro" id="IPR011050">
    <property type="entry name" value="Pectin_lyase_fold/virulence"/>
</dbReference>
<dbReference type="EMBL" id="JAFEMO010000001">
    <property type="protein sequence ID" value="KAH7578233.1"/>
    <property type="molecule type" value="Genomic_DNA"/>
</dbReference>
<evidence type="ECO:0000313" key="9">
    <source>
        <dbReference type="Proteomes" id="UP000827721"/>
    </source>
</evidence>
<dbReference type="PANTHER" id="PTHR31321:SF134">
    <property type="entry name" value="PECTINESTERASE"/>
    <property type="match status" value="1"/>
</dbReference>
<comment type="caution">
    <text evidence="8">The sequence shown here is derived from an EMBL/GenBank/DDBJ whole genome shotgun (WGS) entry which is preliminary data.</text>
</comment>
<evidence type="ECO:0000259" key="7">
    <source>
        <dbReference type="Pfam" id="PF01095"/>
    </source>
</evidence>
<evidence type="ECO:0000313" key="8">
    <source>
        <dbReference type="EMBL" id="KAH7578233.1"/>
    </source>
</evidence>
<evidence type="ECO:0000256" key="2">
    <source>
        <dbReference type="ARBA" id="ARBA00008891"/>
    </source>
</evidence>
<sequence length="479" mass="53311">MNQFQPFLLLSMLLLLISSNLCRALYSNQIGVAYTITVDQSGHGNFTKIQNAIDSIPSRNTNWIRIQISPGKYWEKVTIPVDKPYIFLDGSDNNIIAKGITFKNNYNIQVDTGRIAPAVAARILGDKSVFYHCAFVGMQDTLWDERGRHYFYKCYIEGGIDFIFGAGQSIYELCEINVNIGRLAPEYPAGFITAQARNSSTETNGYVFKSCTIYGAGKVLLGRAYGGYSRVIFANSTLSDIVVPQGWEAWDYKDKEQNIEYAEVDCSGPGADTSKLFDCQLNDSNQYKVAYTIVVNQYGHGNFTNIQNAIDSLPSGNTQWIRIQISYGKYWEKVTMPKQKPCIFLEGAGSGSTSIEWDDHVGTSTSATFTVYLDNIAVALHLRGRHYFSNCYIEGGMDFIFGSGQSIYEHPSGYITAQGRNSSADPSGFVFKTCTITGTGKAYLVRAYGAYSRVIFANSTLSDTIVPQGWSAWHYVHME</sequence>
<evidence type="ECO:0000256" key="5">
    <source>
        <dbReference type="ARBA" id="ARBA00023085"/>
    </source>
</evidence>
<dbReference type="Gene3D" id="2.160.20.10">
    <property type="entry name" value="Single-stranded right-handed beta-helix, Pectin lyase-like"/>
    <property type="match status" value="4"/>
</dbReference>
<gene>
    <name evidence="8" type="ORF">JRO89_XS01G0357400</name>
</gene>
<evidence type="ECO:0000256" key="3">
    <source>
        <dbReference type="ARBA" id="ARBA00013229"/>
    </source>
</evidence>
<protein>
    <recommendedName>
        <fullName evidence="3">pectinesterase</fullName>
        <ecNumber evidence="3">3.1.1.11</ecNumber>
    </recommendedName>
</protein>
<comment type="pathway">
    <text evidence="1">Glycan metabolism; pectin degradation; 2-dehydro-3-deoxy-D-gluconate from pectin: step 1/5.</text>
</comment>
<keyword evidence="4" id="KW-0378">Hydrolase</keyword>
<dbReference type="EC" id="3.1.1.11" evidence="3"/>
<dbReference type="InterPro" id="IPR000070">
    <property type="entry name" value="Pectinesterase_cat"/>
</dbReference>
<evidence type="ECO:0000256" key="4">
    <source>
        <dbReference type="ARBA" id="ARBA00022801"/>
    </source>
</evidence>
<evidence type="ECO:0000256" key="1">
    <source>
        <dbReference type="ARBA" id="ARBA00005184"/>
    </source>
</evidence>
<name>A0ABQ8ING0_9ROSI</name>
<feature type="domain" description="Pectinesterase catalytic" evidence="7">
    <location>
        <begin position="93"/>
        <end position="275"/>
    </location>
</feature>
<keyword evidence="9" id="KW-1185">Reference proteome</keyword>
<evidence type="ECO:0000256" key="6">
    <source>
        <dbReference type="SAM" id="SignalP"/>
    </source>
</evidence>
<feature type="domain" description="Pectinesterase catalytic" evidence="7">
    <location>
        <begin position="293"/>
        <end position="371"/>
    </location>
</feature>
<dbReference type="InterPro" id="IPR012334">
    <property type="entry name" value="Pectin_lyas_fold"/>
</dbReference>
<proteinExistence type="inferred from homology"/>